<dbReference type="InterPro" id="IPR009057">
    <property type="entry name" value="Homeodomain-like_sf"/>
</dbReference>
<feature type="DNA-binding region" description="H-T-H motif" evidence="4">
    <location>
        <begin position="38"/>
        <end position="57"/>
    </location>
</feature>
<reference evidence="6" key="1">
    <citation type="submission" date="2024-07" db="EMBL/GenBank/DDBJ databases">
        <authorList>
            <person name="Yu S.T."/>
        </authorList>
    </citation>
    <scope>NUCLEOTIDE SEQUENCE</scope>
    <source>
        <strain evidence="6">R02</strain>
    </source>
</reference>
<protein>
    <submittedName>
        <fullName evidence="6">TetR/AcrR family transcriptional regulator</fullName>
    </submittedName>
</protein>
<dbReference type="RefSeq" id="WP_369153999.1">
    <property type="nucleotide sequence ID" value="NZ_CP163429.1"/>
</dbReference>
<dbReference type="Gene3D" id="1.10.10.60">
    <property type="entry name" value="Homeodomain-like"/>
    <property type="match status" value="1"/>
</dbReference>
<keyword evidence="3" id="KW-0804">Transcription</keyword>
<accession>A0AB39LHI9</accession>
<organism evidence="6">
    <name type="scientific">Streptomyces sp. R02</name>
    <dbReference type="NCBI Taxonomy" id="3238623"/>
    <lineage>
        <taxon>Bacteria</taxon>
        <taxon>Bacillati</taxon>
        <taxon>Actinomycetota</taxon>
        <taxon>Actinomycetes</taxon>
        <taxon>Kitasatosporales</taxon>
        <taxon>Streptomycetaceae</taxon>
        <taxon>Streptomyces</taxon>
    </lineage>
</organism>
<evidence type="ECO:0000256" key="4">
    <source>
        <dbReference type="PROSITE-ProRule" id="PRU00335"/>
    </source>
</evidence>
<evidence type="ECO:0000259" key="5">
    <source>
        <dbReference type="PROSITE" id="PS50977"/>
    </source>
</evidence>
<evidence type="ECO:0000256" key="1">
    <source>
        <dbReference type="ARBA" id="ARBA00023015"/>
    </source>
</evidence>
<dbReference type="GO" id="GO:0000976">
    <property type="term" value="F:transcription cis-regulatory region binding"/>
    <property type="evidence" value="ECO:0007669"/>
    <property type="project" value="TreeGrafter"/>
</dbReference>
<dbReference type="AlphaFoldDB" id="A0AB39LHI9"/>
<proteinExistence type="predicted"/>
<dbReference type="PROSITE" id="PS01081">
    <property type="entry name" value="HTH_TETR_1"/>
    <property type="match status" value="1"/>
</dbReference>
<gene>
    <name evidence="6" type="ORF">AB5J57_00680</name>
</gene>
<keyword evidence="2 4" id="KW-0238">DNA-binding</keyword>
<evidence type="ECO:0000313" key="6">
    <source>
        <dbReference type="EMBL" id="XDP92115.1"/>
    </source>
</evidence>
<dbReference type="PANTHER" id="PTHR30055">
    <property type="entry name" value="HTH-TYPE TRANSCRIPTIONAL REGULATOR RUTR"/>
    <property type="match status" value="1"/>
</dbReference>
<dbReference type="Gene3D" id="1.10.357.10">
    <property type="entry name" value="Tetracycline Repressor, domain 2"/>
    <property type="match status" value="1"/>
</dbReference>
<dbReference type="GO" id="GO:0003700">
    <property type="term" value="F:DNA-binding transcription factor activity"/>
    <property type="evidence" value="ECO:0007669"/>
    <property type="project" value="TreeGrafter"/>
</dbReference>
<dbReference type="InterPro" id="IPR001647">
    <property type="entry name" value="HTH_TetR"/>
</dbReference>
<dbReference type="EMBL" id="CP163429">
    <property type="protein sequence ID" value="XDP92115.1"/>
    <property type="molecule type" value="Genomic_DNA"/>
</dbReference>
<dbReference type="SUPFAM" id="SSF46689">
    <property type="entry name" value="Homeodomain-like"/>
    <property type="match status" value="1"/>
</dbReference>
<evidence type="ECO:0000256" key="3">
    <source>
        <dbReference type="ARBA" id="ARBA00023163"/>
    </source>
</evidence>
<dbReference type="Pfam" id="PF00440">
    <property type="entry name" value="TetR_N"/>
    <property type="match status" value="1"/>
</dbReference>
<feature type="domain" description="HTH tetR-type" evidence="5">
    <location>
        <begin position="15"/>
        <end position="75"/>
    </location>
</feature>
<name>A0AB39LHI9_9ACTN</name>
<dbReference type="InterPro" id="IPR041347">
    <property type="entry name" value="MftR_C"/>
</dbReference>
<dbReference type="PANTHER" id="PTHR30055:SF238">
    <property type="entry name" value="MYCOFACTOCIN BIOSYNTHESIS TRANSCRIPTIONAL REGULATOR MFTR-RELATED"/>
    <property type="match status" value="1"/>
</dbReference>
<evidence type="ECO:0000256" key="2">
    <source>
        <dbReference type="ARBA" id="ARBA00023125"/>
    </source>
</evidence>
<dbReference type="Pfam" id="PF17754">
    <property type="entry name" value="TetR_C_14"/>
    <property type="match status" value="1"/>
</dbReference>
<dbReference type="InterPro" id="IPR050109">
    <property type="entry name" value="HTH-type_TetR-like_transc_reg"/>
</dbReference>
<keyword evidence="1" id="KW-0805">Transcription regulation</keyword>
<dbReference type="PROSITE" id="PS50977">
    <property type="entry name" value="HTH_TETR_2"/>
    <property type="match status" value="1"/>
</dbReference>
<sequence length="199" mass="21784">MEETKSQGVRARMREAIRAELAAAAIRSIDEVGFAATTVSAIAATVGVTERTFFRYFPTKEDAVLQPIEALGPSIAAELRRRPTAEPPLEALRSAFDVAVTSIVNEPATIMTVMRLNRSEPALRGRHLQKQDLWVNALAESLGERLGLTGSSPAVRMQCAVMMLAWEKALVTCYERGDFSRVGEELDTAISDLRSFLTS</sequence>
<dbReference type="InterPro" id="IPR023772">
    <property type="entry name" value="DNA-bd_HTH_TetR-type_CS"/>
</dbReference>